<name>A0A6A5QHW6_AMPQU</name>
<feature type="domain" description="Amidase" evidence="2">
    <location>
        <begin position="93"/>
        <end position="516"/>
    </location>
</feature>
<evidence type="ECO:0000313" key="4">
    <source>
        <dbReference type="Proteomes" id="UP000800096"/>
    </source>
</evidence>
<accession>A0A6A5QHW6</accession>
<dbReference type="InterPro" id="IPR020556">
    <property type="entry name" value="Amidase_CS"/>
</dbReference>
<protein>
    <submittedName>
        <fullName evidence="3">Amidase signature domain-containing protein</fullName>
    </submittedName>
</protein>
<dbReference type="GO" id="GO:0003824">
    <property type="term" value="F:catalytic activity"/>
    <property type="evidence" value="ECO:0007669"/>
    <property type="project" value="InterPro"/>
</dbReference>
<dbReference type="AlphaFoldDB" id="A0A6A5QHW6"/>
<evidence type="ECO:0000256" key="1">
    <source>
        <dbReference type="ARBA" id="ARBA00009199"/>
    </source>
</evidence>
<evidence type="ECO:0000313" key="3">
    <source>
        <dbReference type="EMBL" id="KAF1915103.1"/>
    </source>
</evidence>
<dbReference type="InterPro" id="IPR023631">
    <property type="entry name" value="Amidase_dom"/>
</dbReference>
<dbReference type="EMBL" id="ML979136">
    <property type="protein sequence ID" value="KAF1915103.1"/>
    <property type="molecule type" value="Genomic_DNA"/>
</dbReference>
<dbReference type="InterPro" id="IPR000120">
    <property type="entry name" value="Amidase"/>
</dbReference>
<proteinExistence type="inferred from homology"/>
<reference evidence="3" key="1">
    <citation type="journal article" date="2020" name="Stud. Mycol.">
        <title>101 Dothideomycetes genomes: a test case for predicting lifestyles and emergence of pathogens.</title>
        <authorList>
            <person name="Haridas S."/>
            <person name="Albert R."/>
            <person name="Binder M."/>
            <person name="Bloem J."/>
            <person name="Labutti K."/>
            <person name="Salamov A."/>
            <person name="Andreopoulos B."/>
            <person name="Baker S."/>
            <person name="Barry K."/>
            <person name="Bills G."/>
            <person name="Bluhm B."/>
            <person name="Cannon C."/>
            <person name="Castanera R."/>
            <person name="Culley D."/>
            <person name="Daum C."/>
            <person name="Ezra D."/>
            <person name="Gonzalez J."/>
            <person name="Henrissat B."/>
            <person name="Kuo A."/>
            <person name="Liang C."/>
            <person name="Lipzen A."/>
            <person name="Lutzoni F."/>
            <person name="Magnuson J."/>
            <person name="Mondo S."/>
            <person name="Nolan M."/>
            <person name="Ohm R."/>
            <person name="Pangilinan J."/>
            <person name="Park H.-J."/>
            <person name="Ramirez L."/>
            <person name="Alfaro M."/>
            <person name="Sun H."/>
            <person name="Tritt A."/>
            <person name="Yoshinaga Y."/>
            <person name="Zwiers L.-H."/>
            <person name="Turgeon B."/>
            <person name="Goodwin S."/>
            <person name="Spatafora J."/>
            <person name="Crous P."/>
            <person name="Grigoriev I."/>
        </authorList>
    </citation>
    <scope>NUCLEOTIDE SEQUENCE</scope>
    <source>
        <strain evidence="3">HMLAC05119</strain>
    </source>
</reference>
<sequence length="533" mass="57276">MSVFSLDASDGNPVTKETVEQLCLKLGVTIEEKEKEDYRRLLAVFHDASEQLMAMDDYVPKVDHDRFPRENIHFPEQPGNSHGAWAWKCSIVDKQAKGGKLSGKTFALKDNVAVKDVPMLLGTNFIKGYVPDCDATVTTRILEAGGHILGKAVCENLCHSATSHSSGTGIVENPFAKGYSAGGSSSGSGVLVALGEVDGAVGADQGGSIRVPAANCGIVGLKPTFGLVPYTGSGSNEPTNDHLGPMTRTVLENAVFLEAIAGNDNIDDRSFAAPHPSKIPKYSLVGTLPEEKPLKGKRFAVIIESLSTPALDQRVIKTFRTAVSKYIELGAIVEEVSIPLHAKGAAIWTGISKVGGFLAKTSGSFGRRGHQMLGLNGLFHEMGQENWDEAYASTKNIYLNGLYAVKQFPLLLAKATNLSRQLRDAYDAALEIYDILLTPTLPYVATSHAASDATPLEQIAKQIGLTANTAPFNQSGHPVLALPIGMLEVLEGPGVKDGVKLPISMQVIGKWWDEMAVYEASFAWERANNWRDM</sequence>
<dbReference type="PANTHER" id="PTHR11895">
    <property type="entry name" value="TRANSAMIDASE"/>
    <property type="match status" value="1"/>
</dbReference>
<organism evidence="3 4">
    <name type="scientific">Ampelomyces quisqualis</name>
    <name type="common">Powdery mildew agent</name>
    <dbReference type="NCBI Taxonomy" id="50730"/>
    <lineage>
        <taxon>Eukaryota</taxon>
        <taxon>Fungi</taxon>
        <taxon>Dikarya</taxon>
        <taxon>Ascomycota</taxon>
        <taxon>Pezizomycotina</taxon>
        <taxon>Dothideomycetes</taxon>
        <taxon>Pleosporomycetidae</taxon>
        <taxon>Pleosporales</taxon>
        <taxon>Pleosporineae</taxon>
        <taxon>Phaeosphaeriaceae</taxon>
        <taxon>Ampelomyces</taxon>
    </lineage>
</organism>
<dbReference type="Proteomes" id="UP000800096">
    <property type="component" value="Unassembled WGS sequence"/>
</dbReference>
<dbReference type="OrthoDB" id="1879366at2759"/>
<evidence type="ECO:0000259" key="2">
    <source>
        <dbReference type="Pfam" id="PF01425"/>
    </source>
</evidence>
<dbReference type="SUPFAM" id="SSF75304">
    <property type="entry name" value="Amidase signature (AS) enzymes"/>
    <property type="match status" value="1"/>
</dbReference>
<comment type="similarity">
    <text evidence="1">Belongs to the amidase family.</text>
</comment>
<dbReference type="Pfam" id="PF01425">
    <property type="entry name" value="Amidase"/>
    <property type="match status" value="1"/>
</dbReference>
<gene>
    <name evidence="3" type="ORF">BDU57DRAFT_450791</name>
</gene>
<dbReference type="PANTHER" id="PTHR11895:SF83">
    <property type="entry name" value="AMIDASE"/>
    <property type="match status" value="1"/>
</dbReference>
<dbReference type="Gene3D" id="3.90.1300.10">
    <property type="entry name" value="Amidase signature (AS) domain"/>
    <property type="match status" value="1"/>
</dbReference>
<dbReference type="PROSITE" id="PS00571">
    <property type="entry name" value="AMIDASES"/>
    <property type="match status" value="1"/>
</dbReference>
<dbReference type="InterPro" id="IPR036928">
    <property type="entry name" value="AS_sf"/>
</dbReference>
<keyword evidence="4" id="KW-1185">Reference proteome</keyword>